<evidence type="ECO:0000313" key="3">
    <source>
        <dbReference type="Proteomes" id="UP001060070"/>
    </source>
</evidence>
<evidence type="ECO:0000313" key="2">
    <source>
        <dbReference type="EMBL" id="UTU51446.1"/>
    </source>
</evidence>
<keyword evidence="3" id="KW-1185">Reference proteome</keyword>
<feature type="chain" id="PRO_5044208071" evidence="1">
    <location>
        <begin position="35"/>
        <end position="151"/>
    </location>
</feature>
<evidence type="ECO:0000256" key="1">
    <source>
        <dbReference type="SAM" id="SignalP"/>
    </source>
</evidence>
<keyword evidence="1" id="KW-0732">Signal</keyword>
<gene>
    <name evidence="2" type="ORF">LRP29_28950</name>
</gene>
<name>A0AB38TAY0_9HYPH</name>
<accession>A0AB38TAY0</accession>
<dbReference type="EMBL" id="CP088147">
    <property type="protein sequence ID" value="UTU51446.1"/>
    <property type="molecule type" value="Genomic_DNA"/>
</dbReference>
<proteinExistence type="predicted"/>
<sequence>MAHQTPDLIVSRRYLRLDCLCLLLLMLSACSSSDQIEQQSRTVASASQTVLMALDAWAAGAAPTAYTVDTLQSIGKTLADVGAQIRSAETSEPTEQASLTKAVNDLSVAVTRAEAGLQADDRLEVQDAQQDLRLASRALATAYAKYFAPKP</sequence>
<protein>
    <submittedName>
        <fullName evidence="2">Uncharacterized protein</fullName>
    </submittedName>
</protein>
<dbReference type="AlphaFoldDB" id="A0AB38TAY0"/>
<dbReference type="RefSeq" id="WP_024502373.1">
    <property type="nucleotide sequence ID" value="NZ_CP088147.1"/>
</dbReference>
<dbReference type="Proteomes" id="UP001060070">
    <property type="component" value="Chromosome"/>
</dbReference>
<organism evidence="2 3">
    <name type="scientific">Mesorhizobium ciceri</name>
    <dbReference type="NCBI Taxonomy" id="39645"/>
    <lineage>
        <taxon>Bacteria</taxon>
        <taxon>Pseudomonadati</taxon>
        <taxon>Pseudomonadota</taxon>
        <taxon>Alphaproteobacteria</taxon>
        <taxon>Hyphomicrobiales</taxon>
        <taxon>Phyllobacteriaceae</taxon>
        <taxon>Mesorhizobium</taxon>
    </lineage>
</organism>
<reference evidence="2 3" key="1">
    <citation type="journal article" date="2022" name="Microbiol. Resour. Announc.">
        <title>Complete Genome Sequence of Mesorhizobium ciceri Strain R30, a Rhizobium Used as a Commercial Inoculant for Chickpea in Argentina.</title>
        <authorList>
            <person name="Foresto E."/>
            <person name="Revale S."/>
            <person name="Primo E."/>
            <person name="Nievas F."/>
            <person name="Carezzano E."/>
            <person name="Puente M."/>
            <person name="Alzari P."/>
            <person name="Mart M."/>
            <person name="Ben-Assaya M."/>
            <person name="Mornico D."/>
            <person name="Santoro M."/>
            <person name="Mart F."/>
            <person name="Giordano W."/>
            <person name="Bogino P."/>
        </authorList>
    </citation>
    <scope>NUCLEOTIDE SEQUENCE [LARGE SCALE GENOMIC DNA]</scope>
    <source>
        <strain evidence="2 3">R30</strain>
    </source>
</reference>
<feature type="signal peptide" evidence="1">
    <location>
        <begin position="1"/>
        <end position="34"/>
    </location>
</feature>